<proteinExistence type="inferred from homology"/>
<dbReference type="InterPro" id="IPR022637">
    <property type="entry name" value="DNA_polIII_beta_cen"/>
</dbReference>
<dbReference type="SUPFAM" id="SSF55979">
    <property type="entry name" value="DNA clamp"/>
    <property type="match status" value="3"/>
</dbReference>
<evidence type="ECO:0000256" key="1">
    <source>
        <dbReference type="ARBA" id="ARBA00004496"/>
    </source>
</evidence>
<evidence type="ECO:0000256" key="7">
    <source>
        <dbReference type="ARBA" id="ARBA00022932"/>
    </source>
</evidence>
<feature type="domain" description="DNA polymerase III beta sliding clamp central" evidence="11">
    <location>
        <begin position="129"/>
        <end position="250"/>
    </location>
</feature>
<evidence type="ECO:0000256" key="6">
    <source>
        <dbReference type="ARBA" id="ARBA00022705"/>
    </source>
</evidence>
<gene>
    <name evidence="13" type="primary">dnaN</name>
    <name evidence="13" type="ORF">COT97_04950</name>
</gene>
<dbReference type="GO" id="GO:0009360">
    <property type="term" value="C:DNA polymerase III complex"/>
    <property type="evidence" value="ECO:0007669"/>
    <property type="project" value="InterPro"/>
</dbReference>
<sequence>MKITCTQENLSHGLSITGHLANKNVNLPILNNVLIEAKDESVKFSTTNLEIGISCIVRGKVETDGVYTVDSKLLADYVGLLPSEAVQIALIKDDYLNVKCKNNNTRIKGIAADDFPVIPEIEKNNPHQIKIADFKQAISQVIFAVANSETRPEISGVFISINGEPGRLTMVGTDSYRLAEKKVATSGNTDKKELIIPVKTLQEVLRILNSLKDGGDTPENIDIYVSDNQILFVVDSIEIISRLVEGQYPDYKQIIPNEAKTKTIINTQELTKVIKTTSLFSKTGIFDINLEFLPENKSVVVSSNNIQLGESVSEIDIKFEGEKNNTTLNFRFLLDVLNAVSSSEISFDVIDSAIPCLIRPEGDDSYLYIIMPIKQ</sequence>
<evidence type="ECO:0000259" key="11">
    <source>
        <dbReference type="Pfam" id="PF02767"/>
    </source>
</evidence>
<keyword evidence="4 9" id="KW-0808">Transferase</keyword>
<dbReference type="Gene3D" id="3.70.10.10">
    <property type="match status" value="1"/>
</dbReference>
<dbReference type="InterPro" id="IPR046938">
    <property type="entry name" value="DNA_clamp_sf"/>
</dbReference>
<comment type="subcellular location">
    <subcellularLocation>
        <location evidence="1 9">Cytoplasm</location>
    </subcellularLocation>
</comment>
<dbReference type="Proteomes" id="UP000229901">
    <property type="component" value="Unassembled WGS sequence"/>
</dbReference>
<comment type="similarity">
    <text evidence="2 9">Belongs to the beta sliding clamp family.</text>
</comment>
<dbReference type="GO" id="GO:0003677">
    <property type="term" value="F:DNA binding"/>
    <property type="evidence" value="ECO:0007669"/>
    <property type="project" value="UniProtKB-UniRule"/>
</dbReference>
<keyword evidence="5 9" id="KW-0548">Nucleotidyltransferase</keyword>
<dbReference type="Pfam" id="PF02767">
    <property type="entry name" value="DNA_pol3_beta_2"/>
    <property type="match status" value="1"/>
</dbReference>
<reference evidence="14" key="1">
    <citation type="submission" date="2017-09" db="EMBL/GenBank/DDBJ databases">
        <title>Depth-based differentiation of microbial function through sediment-hosted aquifers and enrichment of novel symbionts in the deep terrestrial subsurface.</title>
        <authorList>
            <person name="Probst A.J."/>
            <person name="Ladd B."/>
            <person name="Jarett J.K."/>
            <person name="Geller-Mcgrath D.E."/>
            <person name="Sieber C.M.K."/>
            <person name="Emerson J.B."/>
            <person name="Anantharaman K."/>
            <person name="Thomas B.C."/>
            <person name="Malmstrom R."/>
            <person name="Stieglmeier M."/>
            <person name="Klingl A."/>
            <person name="Woyke T."/>
            <person name="Ryan C.M."/>
            <person name="Banfield J.F."/>
        </authorList>
    </citation>
    <scope>NUCLEOTIDE SEQUENCE [LARGE SCALE GENOMIC DNA]</scope>
</reference>
<comment type="caution">
    <text evidence="13">The sequence shown here is derived from an EMBL/GenBank/DDBJ whole genome shotgun (WGS) entry which is preliminary data.</text>
</comment>
<dbReference type="NCBIfam" id="TIGR00663">
    <property type="entry name" value="dnan"/>
    <property type="match status" value="1"/>
</dbReference>
<evidence type="ECO:0000256" key="9">
    <source>
        <dbReference type="PIRNR" id="PIRNR000804"/>
    </source>
</evidence>
<dbReference type="SMART" id="SM00480">
    <property type="entry name" value="POL3Bc"/>
    <property type="match status" value="1"/>
</dbReference>
<dbReference type="GO" id="GO:0005737">
    <property type="term" value="C:cytoplasm"/>
    <property type="evidence" value="ECO:0007669"/>
    <property type="project" value="UniProtKB-SubCell"/>
</dbReference>
<feature type="domain" description="DNA polymerase III beta sliding clamp C-terminal" evidence="12">
    <location>
        <begin position="252"/>
        <end position="373"/>
    </location>
</feature>
<keyword evidence="8" id="KW-0238">DNA-binding</keyword>
<evidence type="ECO:0000256" key="3">
    <source>
        <dbReference type="ARBA" id="ARBA00022490"/>
    </source>
</evidence>
<dbReference type="GO" id="GO:0008408">
    <property type="term" value="F:3'-5' exonuclease activity"/>
    <property type="evidence" value="ECO:0007669"/>
    <property type="project" value="InterPro"/>
</dbReference>
<name>A0A2H0V3V5_9BACT</name>
<evidence type="ECO:0000256" key="5">
    <source>
        <dbReference type="ARBA" id="ARBA00022695"/>
    </source>
</evidence>
<protein>
    <recommendedName>
        <fullName evidence="9">Beta sliding clamp</fullName>
    </recommendedName>
</protein>
<accession>A0A2H0V3V5</accession>
<keyword evidence="6 9" id="KW-0235">DNA replication</keyword>
<keyword evidence="7 9" id="KW-0239">DNA-directed DNA polymerase</keyword>
<evidence type="ECO:0000313" key="13">
    <source>
        <dbReference type="EMBL" id="PIR93752.1"/>
    </source>
</evidence>
<evidence type="ECO:0000259" key="12">
    <source>
        <dbReference type="Pfam" id="PF02768"/>
    </source>
</evidence>
<dbReference type="PANTHER" id="PTHR30478">
    <property type="entry name" value="DNA POLYMERASE III SUBUNIT BETA"/>
    <property type="match status" value="1"/>
</dbReference>
<dbReference type="PIRSF" id="PIRSF000804">
    <property type="entry name" value="DNA_pol_III_b"/>
    <property type="match status" value="1"/>
</dbReference>
<keyword evidence="3 9" id="KW-0963">Cytoplasm</keyword>
<dbReference type="Pfam" id="PF00712">
    <property type="entry name" value="DNA_pol3_beta"/>
    <property type="match status" value="1"/>
</dbReference>
<organism evidence="13 14">
    <name type="scientific">Candidatus Falkowbacteria bacterium CG10_big_fil_rev_8_21_14_0_10_39_11</name>
    <dbReference type="NCBI Taxonomy" id="1974565"/>
    <lineage>
        <taxon>Bacteria</taxon>
        <taxon>Candidatus Falkowiibacteriota</taxon>
    </lineage>
</organism>
<dbReference type="PANTHER" id="PTHR30478:SF0">
    <property type="entry name" value="BETA SLIDING CLAMP"/>
    <property type="match status" value="1"/>
</dbReference>
<dbReference type="InterPro" id="IPR022635">
    <property type="entry name" value="DNA_polIII_beta_C"/>
</dbReference>
<dbReference type="GO" id="GO:0003887">
    <property type="term" value="F:DNA-directed DNA polymerase activity"/>
    <property type="evidence" value="ECO:0007669"/>
    <property type="project" value="UniProtKB-UniRule"/>
</dbReference>
<dbReference type="EMBL" id="PFAP01000039">
    <property type="protein sequence ID" value="PIR93752.1"/>
    <property type="molecule type" value="Genomic_DNA"/>
</dbReference>
<comment type="subunit">
    <text evidence="9">Forms a ring-shaped head-to-tail homodimer around DNA.</text>
</comment>
<dbReference type="AlphaFoldDB" id="A0A2H0V3V5"/>
<dbReference type="InterPro" id="IPR022634">
    <property type="entry name" value="DNA_polIII_beta_N"/>
</dbReference>
<dbReference type="InterPro" id="IPR001001">
    <property type="entry name" value="DNA_polIII_beta"/>
</dbReference>
<dbReference type="Pfam" id="PF02768">
    <property type="entry name" value="DNA_pol3_beta_3"/>
    <property type="match status" value="1"/>
</dbReference>
<evidence type="ECO:0000259" key="10">
    <source>
        <dbReference type="Pfam" id="PF00712"/>
    </source>
</evidence>
<feature type="domain" description="DNA polymerase III beta sliding clamp N-terminal" evidence="10">
    <location>
        <begin position="1"/>
        <end position="119"/>
    </location>
</feature>
<evidence type="ECO:0000256" key="2">
    <source>
        <dbReference type="ARBA" id="ARBA00010752"/>
    </source>
</evidence>
<dbReference type="GO" id="GO:0006271">
    <property type="term" value="P:DNA strand elongation involved in DNA replication"/>
    <property type="evidence" value="ECO:0007669"/>
    <property type="project" value="TreeGrafter"/>
</dbReference>
<comment type="function">
    <text evidence="9">Confers DNA tethering and processivity to DNA polymerases and other proteins. Acts as a clamp, forming a ring around DNA (a reaction catalyzed by the clamp-loading complex) which diffuses in an ATP-independent manner freely and bidirectionally along dsDNA. Initially characterized for its ability to contact the catalytic subunit of DNA polymerase III (Pol III), a complex, multichain enzyme responsible for most of the replicative synthesis in bacteria; Pol III exhibits 3'-5' exonuclease proofreading activity. The beta chain is required for initiation of replication as well as for processivity of DNA replication.</text>
</comment>
<dbReference type="CDD" id="cd00140">
    <property type="entry name" value="beta_clamp"/>
    <property type="match status" value="1"/>
</dbReference>
<evidence type="ECO:0000256" key="4">
    <source>
        <dbReference type="ARBA" id="ARBA00022679"/>
    </source>
</evidence>
<evidence type="ECO:0000256" key="8">
    <source>
        <dbReference type="ARBA" id="ARBA00023125"/>
    </source>
</evidence>
<dbReference type="Gene3D" id="3.10.150.10">
    <property type="entry name" value="DNA Polymerase III, subunit A, domain 2"/>
    <property type="match status" value="1"/>
</dbReference>
<evidence type="ECO:0000313" key="14">
    <source>
        <dbReference type="Proteomes" id="UP000229901"/>
    </source>
</evidence>